<dbReference type="InterPro" id="IPR046863">
    <property type="entry name" value="MbnP-like_dom"/>
</dbReference>
<name>A0A3M9XVK8_9HYPH</name>
<dbReference type="EMBL" id="QWDD01000001">
    <property type="protein sequence ID" value="RNJ51098.1"/>
    <property type="molecule type" value="Genomic_DNA"/>
</dbReference>
<gene>
    <name evidence="4" type="ORF">D1O30_17330</name>
</gene>
<keyword evidence="2" id="KW-0732">Signal</keyword>
<dbReference type="InterPro" id="IPR023977">
    <property type="entry name" value="MbnP-like"/>
</dbReference>
<feature type="signal peptide" evidence="2">
    <location>
        <begin position="1"/>
        <end position="22"/>
    </location>
</feature>
<dbReference type="Proteomes" id="UP000268623">
    <property type="component" value="Unassembled WGS sequence"/>
</dbReference>
<evidence type="ECO:0000313" key="5">
    <source>
        <dbReference type="Proteomes" id="UP000268623"/>
    </source>
</evidence>
<accession>A0A3M9XVK8</accession>
<feature type="domain" description="Copper-binding protein MbnP-like" evidence="3">
    <location>
        <begin position="32"/>
        <end position="186"/>
    </location>
</feature>
<dbReference type="OrthoDB" id="64245at2"/>
<feature type="region of interest" description="Disordered" evidence="1">
    <location>
        <begin position="186"/>
        <end position="234"/>
    </location>
</feature>
<dbReference type="Pfam" id="PF20243">
    <property type="entry name" value="MbnP"/>
    <property type="match status" value="1"/>
</dbReference>
<comment type="caution">
    <text evidence="4">The sequence shown here is derived from an EMBL/GenBank/DDBJ whole genome shotgun (WGS) entry which is preliminary data.</text>
</comment>
<reference evidence="4 5" key="1">
    <citation type="submission" date="2018-08" db="EMBL/GenBank/DDBJ databases">
        <title>Genome sequence of Methylocystis hirsuta CSC1, a methanotroph able to accumulate PHAs.</title>
        <authorList>
            <person name="Bordel S."/>
            <person name="Rodriguez E."/>
            <person name="Gancedo J."/>
            <person name="Munoz R."/>
        </authorList>
    </citation>
    <scope>NUCLEOTIDE SEQUENCE [LARGE SCALE GENOMIC DNA]</scope>
    <source>
        <strain evidence="4 5">CSC1</strain>
    </source>
</reference>
<keyword evidence="5" id="KW-1185">Reference proteome</keyword>
<evidence type="ECO:0000256" key="2">
    <source>
        <dbReference type="SAM" id="SignalP"/>
    </source>
</evidence>
<proteinExistence type="predicted"/>
<feature type="compositionally biased region" description="Low complexity" evidence="1">
    <location>
        <begin position="201"/>
        <end position="213"/>
    </location>
</feature>
<evidence type="ECO:0000259" key="3">
    <source>
        <dbReference type="Pfam" id="PF20243"/>
    </source>
</evidence>
<feature type="compositionally biased region" description="Low complexity" evidence="1">
    <location>
        <begin position="221"/>
        <end position="234"/>
    </location>
</feature>
<protein>
    <submittedName>
        <fullName evidence="4">Metallo-mystery pair system four-Cys motif protein</fullName>
    </submittedName>
</protein>
<feature type="region of interest" description="Disordered" evidence="1">
    <location>
        <begin position="337"/>
        <end position="359"/>
    </location>
</feature>
<feature type="chain" id="PRO_5018313048" evidence="2">
    <location>
        <begin position="23"/>
        <end position="359"/>
    </location>
</feature>
<evidence type="ECO:0000256" key="1">
    <source>
        <dbReference type="SAM" id="MobiDB-lite"/>
    </source>
</evidence>
<dbReference type="RefSeq" id="WP_123176977.1">
    <property type="nucleotide sequence ID" value="NZ_QWDD01000001.1"/>
</dbReference>
<organism evidence="4 5">
    <name type="scientific">Methylocystis hirsuta</name>
    <dbReference type="NCBI Taxonomy" id="369798"/>
    <lineage>
        <taxon>Bacteria</taxon>
        <taxon>Pseudomonadati</taxon>
        <taxon>Pseudomonadota</taxon>
        <taxon>Alphaproteobacteria</taxon>
        <taxon>Hyphomicrobiales</taxon>
        <taxon>Methylocystaceae</taxon>
        <taxon>Methylocystis</taxon>
    </lineage>
</organism>
<dbReference type="AlphaFoldDB" id="A0A3M9XVK8"/>
<evidence type="ECO:0000313" key="4">
    <source>
        <dbReference type="EMBL" id="RNJ51098.1"/>
    </source>
</evidence>
<dbReference type="NCBIfam" id="TIGR04052">
    <property type="entry name" value="MbnP_like_WxW"/>
    <property type="match status" value="1"/>
</dbReference>
<sequence>MSAFNRFAVAIGGLAAISVAHAANKPDASERQPVAIRFALAAGDQPVECGHDIAGLGTGGQPAQLHDARFYIAAPVLIDAAGHEVPIELEQNDWQYANLALLDFENKTGKCVGSADVNDTIKGSAPRGRYKGFSFVIGVPSVVKDKDGKDVILNHSNFATAPAPLDLQSMTWNWQAGRKFIKIEVDPEGGVTRPPPKPKSPADAANGAGAQGDKSGDKSDGGAPAMADAPKAAPLRVNSDGTITVSTWMLHLGSTGCRGDATKGEITSCANPNRIPVKLSSFDSGRQRVVLDLKPLFAGIDLGKDQGFSTGCMSGPADPECAPMFENLGLRLKETAPDANDAGQSSGASTKIFRVEATK</sequence>